<dbReference type="GO" id="GO:0005975">
    <property type="term" value="P:carbohydrate metabolic process"/>
    <property type="evidence" value="ECO:0007669"/>
    <property type="project" value="InterPro"/>
</dbReference>
<comment type="caution">
    <text evidence="6">The sequence shown here is derived from an EMBL/GenBank/DDBJ whole genome shotgun (WGS) entry which is preliminary data.</text>
</comment>
<dbReference type="STRING" id="1707952.A6A03_06910"/>
<dbReference type="CDD" id="cd12962">
    <property type="entry name" value="X25_BaPul_like"/>
    <property type="match status" value="2"/>
</dbReference>
<keyword evidence="7" id="KW-1185">Reference proteome</keyword>
<dbReference type="InterPro" id="IPR013780">
    <property type="entry name" value="Glyco_hydro_b"/>
</dbReference>
<evidence type="ECO:0000256" key="3">
    <source>
        <dbReference type="ARBA" id="ARBA00023295"/>
    </source>
</evidence>
<dbReference type="Pfam" id="PF00128">
    <property type="entry name" value="Alpha-amylase"/>
    <property type="match status" value="1"/>
</dbReference>
<dbReference type="SUPFAM" id="SSF49452">
    <property type="entry name" value="Starch-binding domain-like"/>
    <property type="match status" value="1"/>
</dbReference>
<evidence type="ECO:0000313" key="7">
    <source>
        <dbReference type="Proteomes" id="UP000078287"/>
    </source>
</evidence>
<dbReference type="InterPro" id="IPR054409">
    <property type="entry name" value="X25_BaPul-like"/>
</dbReference>
<dbReference type="Gene3D" id="3.20.20.80">
    <property type="entry name" value="Glycosidases"/>
    <property type="match status" value="1"/>
</dbReference>
<evidence type="ECO:0000259" key="5">
    <source>
        <dbReference type="PROSITE" id="PS51166"/>
    </source>
</evidence>
<keyword evidence="2" id="KW-0106">Calcium</keyword>
<dbReference type="InterPro" id="IPR014756">
    <property type="entry name" value="Ig_E-set"/>
</dbReference>
<organism evidence="6 7">
    <name type="scientific">Chloroflexus islandicus</name>
    <dbReference type="NCBI Taxonomy" id="1707952"/>
    <lineage>
        <taxon>Bacteria</taxon>
        <taxon>Bacillati</taxon>
        <taxon>Chloroflexota</taxon>
        <taxon>Chloroflexia</taxon>
        <taxon>Chloroflexales</taxon>
        <taxon>Chloroflexineae</taxon>
        <taxon>Chloroflexaceae</taxon>
        <taxon>Chloroflexus</taxon>
    </lineage>
</organism>
<protein>
    <submittedName>
        <fullName evidence="6">Alpha-amylase</fullName>
    </submittedName>
</protein>
<feature type="domain" description="Fibronectin type-III" evidence="4">
    <location>
        <begin position="1185"/>
        <end position="1272"/>
    </location>
</feature>
<dbReference type="SMART" id="SM00060">
    <property type="entry name" value="FN3"/>
    <property type="match status" value="2"/>
</dbReference>
<dbReference type="SUPFAM" id="SSF49265">
    <property type="entry name" value="Fibronectin type III"/>
    <property type="match status" value="2"/>
</dbReference>
<dbReference type="InterPro" id="IPR017853">
    <property type="entry name" value="GH"/>
</dbReference>
<dbReference type="CDD" id="cd11338">
    <property type="entry name" value="AmyAc_CMD"/>
    <property type="match status" value="1"/>
</dbReference>
<sequence length="1390" mass="151350">MSAKERFVRPRSFLRLTHLILAIGLLIGAISVPAPPAALADHSPLPASVNLAGNLQSEATANACGDWDPACPASAFAHQGNGVYLFVSAPIPPGSYEYKIAMGSWAENYGANFQLNGPNIPVTLTSAQSVRFYYDHKTHYIADSARNTIYTVPGNFNSEIGCSGDWQPECLRTFMSDVDGDGIFTFTTDAIPPGNYEFKIATNESWANPNYGAFGNNVPFTVAGPATVTFSFNTTTTFVGVEVRSALPQPDNNVEWDGVYHNSRDPLYRTPGGAVPAGTPVTIRLRTFHNDVTAVTLRVYDVNGGAQRFVPMSVVAANTDCYGDYGPRTCDFWAVTLVESSPNNLWYRFIVTDGNDTDYYADNTAALDGGAGRMTDDVVDFSYALMFYDPAFTSPNWAKSAVIYQIFPDRFRNGNPRNDPKDGDIRYDDPVITLGWGELPEGFCRHYADAATNCPWRFDSTPPAWSPVIEGPRGRDYYGGDLEGVIEQLDYLKQLGITTIYFNPIFAAGSNHRYDTRDYYRIDPYLGNNGTFTHLVQEARRRGIRVVLDNVFNHMSSDSPLFDRYSHYPTLGACESLASPYRDWFNFRTTNVPCTGADYVGWFGFDSIPEINKSNPAVQEYFLTGPNSVTRFWLRRGAAGWRLDVMGDASFPAGYWETFRSVVRQTKSDALIVGELWQKDSTLLRHLRGQTADTAMNYRLRDAVIGLLLPGGTFDSKGFGDSGRVISPSEFLSRLASIREDYPDAAYYTLMNLLGSHDTERILWTLTPGQETRADKEFNAANVAEGKRRVQLASLIQFTMPGAPTVYYGDEVGVTGDDDPDDRRTYPWSDVGGSPDANLFTHYAGLSELRNRYPSLVRGDFTPLLADDAAGVAAYGRKYRNEAAIVLVNRSASAQTVTVPVSGFLPNGVELCALFTVGNPRDVTVRVINGGVQITLAPLSGTVLITDPGADLTPPGAPRTLRVTDEGDGAVSLSWQRPSGGPQAYNVYRSPVSGGGWVKVNATPVTGLSFTDTTVQNGRTYYYVVRALDAVGNEGPASAEVSALPHYRIGWANLQWPPSINHTISAIAFTPDIYGQVWINGVTNQPGATPGLRAQVGYGPQGSDPRGAGWIWVEATFNVDAGNNDEFRARLQPETVGVFNYVFRYSTTGGRDWLYADLSGPFSGLPAQPGVLNVLSSGDTTPPATPTGLQVLSASPAGIVLSWNAVGDAYAYEVRRTDSNGNVIIVARTTATTFTDTAVAQGATYSYAVRALDESFNRSAFSAPVTATAELRTVTLVMNVTVPTPVASAVGRSVYIAGFLDRLDGGLPQWNPGGVVMTQVSPTQWTITFTGREGTQLEYKYTLGSWDYVEKGAACEELANRQLTLTYGASGVQTVNDTVLNWRNVTPCGN</sequence>
<dbReference type="Proteomes" id="UP000078287">
    <property type="component" value="Unassembled WGS sequence"/>
</dbReference>
<feature type="domain" description="Fibronectin type-III" evidence="4">
    <location>
        <begin position="957"/>
        <end position="1048"/>
    </location>
</feature>
<evidence type="ECO:0000256" key="2">
    <source>
        <dbReference type="ARBA" id="ARBA00022837"/>
    </source>
</evidence>
<dbReference type="EMBL" id="LWQS01000021">
    <property type="protein sequence ID" value="OAN49031.1"/>
    <property type="molecule type" value="Genomic_DNA"/>
</dbReference>
<dbReference type="Pfam" id="PF00041">
    <property type="entry name" value="fn3"/>
    <property type="match status" value="1"/>
</dbReference>
<dbReference type="CDD" id="cd00063">
    <property type="entry name" value="FN3"/>
    <property type="match status" value="1"/>
</dbReference>
<dbReference type="SUPFAM" id="SSF51445">
    <property type="entry name" value="(Trans)glycosidases"/>
    <property type="match status" value="1"/>
</dbReference>
<dbReference type="GO" id="GO:2001070">
    <property type="term" value="F:starch binding"/>
    <property type="evidence" value="ECO:0007669"/>
    <property type="project" value="InterPro"/>
</dbReference>
<dbReference type="InterPro" id="IPR013783">
    <property type="entry name" value="Ig-like_fold"/>
</dbReference>
<dbReference type="PANTHER" id="PTHR10357:SF210">
    <property type="entry name" value="MALTODEXTRIN GLUCOSIDASE"/>
    <property type="match status" value="1"/>
</dbReference>
<dbReference type="Gene3D" id="2.60.40.1180">
    <property type="entry name" value="Golgi alpha-mannosidase II"/>
    <property type="match status" value="1"/>
</dbReference>
<dbReference type="Gene3D" id="2.60.40.10">
    <property type="entry name" value="Immunoglobulins"/>
    <property type="match status" value="6"/>
</dbReference>
<dbReference type="InterPro" id="IPR045857">
    <property type="entry name" value="O16G_dom_2"/>
</dbReference>
<evidence type="ECO:0000313" key="6">
    <source>
        <dbReference type="EMBL" id="OAN49031.1"/>
    </source>
</evidence>
<dbReference type="InterPro" id="IPR006047">
    <property type="entry name" value="GH13_cat_dom"/>
</dbReference>
<dbReference type="InterPro" id="IPR036116">
    <property type="entry name" value="FN3_sf"/>
</dbReference>
<keyword evidence="3" id="KW-0326">Glycosidase</keyword>
<dbReference type="GO" id="GO:0004553">
    <property type="term" value="F:hydrolase activity, hydrolyzing O-glycosyl compounds"/>
    <property type="evidence" value="ECO:0007669"/>
    <property type="project" value="InterPro"/>
</dbReference>
<dbReference type="SUPFAM" id="SSF51011">
    <property type="entry name" value="Glycosyl hydrolase domain"/>
    <property type="match status" value="1"/>
</dbReference>
<dbReference type="PROSITE" id="PS50853">
    <property type="entry name" value="FN3"/>
    <property type="match status" value="2"/>
</dbReference>
<dbReference type="InterPro" id="IPR013784">
    <property type="entry name" value="Carb-bd-like_fold"/>
</dbReference>
<name>A0A178MJX1_9CHLR</name>
<dbReference type="PANTHER" id="PTHR10357">
    <property type="entry name" value="ALPHA-AMYLASE FAMILY MEMBER"/>
    <property type="match status" value="1"/>
</dbReference>
<proteinExistence type="predicted"/>
<reference evidence="6 7" key="1">
    <citation type="submission" date="2016-04" db="EMBL/GenBank/DDBJ databases">
        <title>Chloroflexus islandicus sp. nov., a thermophilic filamentous anoxygenic phototrophic bacterium from geyser Strokkur (Iceland).</title>
        <authorList>
            <person name="Gaisin V.A."/>
            <person name="Kalashnikov A.M."/>
            <person name="Sukhacheva M.V."/>
            <person name="Grouzdev D.S."/>
            <person name="Ivanov T.M."/>
            <person name="Kuznetsov B."/>
            <person name="Gorlenko V.M."/>
        </authorList>
    </citation>
    <scope>NUCLEOTIDE SEQUENCE [LARGE SCALE GENOMIC DNA]</scope>
    <source>
        <strain evidence="7">isl-2</strain>
    </source>
</reference>
<dbReference type="SMART" id="SM00642">
    <property type="entry name" value="Aamy"/>
    <property type="match status" value="1"/>
</dbReference>
<dbReference type="Gene3D" id="3.90.400.10">
    <property type="entry name" value="Oligo-1,6-glucosidase, Domain 2"/>
    <property type="match status" value="1"/>
</dbReference>
<dbReference type="InterPro" id="IPR002044">
    <property type="entry name" value="CBM20"/>
</dbReference>
<dbReference type="OrthoDB" id="9805159at2"/>
<dbReference type="SMART" id="SM01065">
    <property type="entry name" value="CBM_2"/>
    <property type="match status" value="1"/>
</dbReference>
<evidence type="ECO:0000256" key="1">
    <source>
        <dbReference type="ARBA" id="ARBA00022801"/>
    </source>
</evidence>
<keyword evidence="1" id="KW-0378">Hydrolase</keyword>
<accession>A0A178MJX1</accession>
<evidence type="ECO:0000259" key="4">
    <source>
        <dbReference type="PROSITE" id="PS50853"/>
    </source>
</evidence>
<dbReference type="Pfam" id="PF22058">
    <property type="entry name" value="X25_BaPul_like"/>
    <property type="match status" value="2"/>
</dbReference>
<dbReference type="InterPro" id="IPR004185">
    <property type="entry name" value="Glyco_hydro_13_lg-like_dom"/>
</dbReference>
<dbReference type="PROSITE" id="PS51166">
    <property type="entry name" value="CBM20"/>
    <property type="match status" value="1"/>
</dbReference>
<gene>
    <name evidence="6" type="ORF">A6A03_06910</name>
</gene>
<dbReference type="InterPro" id="IPR003961">
    <property type="entry name" value="FN3_dom"/>
</dbReference>
<feature type="domain" description="CBM20" evidence="5">
    <location>
        <begin position="1266"/>
        <end position="1384"/>
    </location>
</feature>
<dbReference type="SUPFAM" id="SSF81296">
    <property type="entry name" value="E set domains"/>
    <property type="match status" value="1"/>
</dbReference>
<dbReference type="CDD" id="cd02857">
    <property type="entry name" value="E_set_CDase_PDE_N"/>
    <property type="match status" value="1"/>
</dbReference>